<gene>
    <name evidence="1" type="ORF">LMG29739_03834</name>
</gene>
<dbReference type="AlphaFoldDB" id="A0A6J5E9J7"/>
<dbReference type="Proteomes" id="UP000494329">
    <property type="component" value="Unassembled WGS sequence"/>
</dbReference>
<protein>
    <submittedName>
        <fullName evidence="1">Uncharacterized protein</fullName>
    </submittedName>
</protein>
<name>A0A6J5E9J7_9BURK</name>
<dbReference type="EMBL" id="CADIKF010000031">
    <property type="protein sequence ID" value="CAB3762264.1"/>
    <property type="molecule type" value="Genomic_DNA"/>
</dbReference>
<sequence length="72" mass="8019">MAAPKISSSRMKHSNLSRFRIVVPDALDVWLEAEAGVAIESGRMGKQCKHDPYYSHCSSLLCPGCVKRNAWK</sequence>
<reference evidence="1 2" key="1">
    <citation type="submission" date="2020-04" db="EMBL/GenBank/DDBJ databases">
        <authorList>
            <person name="De Canck E."/>
        </authorList>
    </citation>
    <scope>NUCLEOTIDE SEQUENCE [LARGE SCALE GENOMIC DNA]</scope>
    <source>
        <strain evidence="1 2">LMG 29739</strain>
    </source>
</reference>
<organism evidence="1 2">
    <name type="scientific">Paraburkholderia solisilvae</name>
    <dbReference type="NCBI Taxonomy" id="624376"/>
    <lineage>
        <taxon>Bacteria</taxon>
        <taxon>Pseudomonadati</taxon>
        <taxon>Pseudomonadota</taxon>
        <taxon>Betaproteobacteria</taxon>
        <taxon>Burkholderiales</taxon>
        <taxon>Burkholderiaceae</taxon>
        <taxon>Paraburkholderia</taxon>
    </lineage>
</organism>
<evidence type="ECO:0000313" key="2">
    <source>
        <dbReference type="Proteomes" id="UP000494329"/>
    </source>
</evidence>
<keyword evidence="2" id="KW-1185">Reference proteome</keyword>
<evidence type="ECO:0000313" key="1">
    <source>
        <dbReference type="EMBL" id="CAB3762264.1"/>
    </source>
</evidence>
<proteinExistence type="predicted"/>
<accession>A0A6J5E9J7</accession>